<gene>
    <name evidence="1" type="ORF">BSI_12890</name>
</gene>
<evidence type="ECO:0008006" key="3">
    <source>
        <dbReference type="Google" id="ProtNLM"/>
    </source>
</evidence>
<evidence type="ECO:0000313" key="2">
    <source>
        <dbReference type="Proteomes" id="UP000011182"/>
    </source>
</evidence>
<dbReference type="AlphaFoldDB" id="A0A9W5PE18"/>
<reference evidence="1 2" key="1">
    <citation type="journal article" date="2014" name="Syst. Appl. Microbiol.">
        <title>Genomic insights into the taxonomic status of the three subspecies of Bacillus subtilis.</title>
        <authorList>
            <person name="Yi H."/>
            <person name="Chun J."/>
            <person name="Cha C.J."/>
        </authorList>
    </citation>
    <scope>NUCLEOTIDE SEQUENCE [LARGE SCALE GENOMIC DNA]</scope>
    <source>
        <strain evidence="1 2">KCTC 13429</strain>
    </source>
</reference>
<name>A0A9W5PE18_9BACI</name>
<evidence type="ECO:0000313" key="1">
    <source>
        <dbReference type="EMBL" id="ELS62210.1"/>
    </source>
</evidence>
<comment type="caution">
    <text evidence="1">The sequence shown here is derived from an EMBL/GenBank/DDBJ whole genome shotgun (WGS) entry which is preliminary data.</text>
</comment>
<protein>
    <recommendedName>
        <fullName evidence="3">Phage protein</fullName>
    </recommendedName>
</protein>
<proteinExistence type="predicted"/>
<organism evidence="1 2">
    <name type="scientific">Bacillus inaquosorum KCTC 13429</name>
    <dbReference type="NCBI Taxonomy" id="1236548"/>
    <lineage>
        <taxon>Bacteria</taxon>
        <taxon>Bacillati</taxon>
        <taxon>Bacillota</taxon>
        <taxon>Bacilli</taxon>
        <taxon>Bacillales</taxon>
        <taxon>Bacillaceae</taxon>
        <taxon>Bacillus</taxon>
    </lineage>
</organism>
<dbReference type="Proteomes" id="UP000011182">
    <property type="component" value="Unassembled WGS sequence"/>
</dbReference>
<accession>A0A9W5PE18</accession>
<dbReference type="Pfam" id="PF17356">
    <property type="entry name" value="PBSX_XtrA"/>
    <property type="match status" value="1"/>
</dbReference>
<dbReference type="InterPro" id="IPR035530">
    <property type="entry name" value="PBSX_XtrA"/>
</dbReference>
<dbReference type="RefSeq" id="WP_003237435.1">
    <property type="nucleotide sequence ID" value="NZ_AMXN01000002.1"/>
</dbReference>
<dbReference type="EMBL" id="AMXN01000002">
    <property type="protein sequence ID" value="ELS62210.1"/>
    <property type="molecule type" value="Genomic_DNA"/>
</dbReference>
<sequence>MNCPKHIENLEQVLNQIEDNKNYVIVIDGNNRSFKLTEMPEHGKTIVQTSKGNLSRIDFEIGYKM</sequence>
<keyword evidence="2" id="KW-1185">Reference proteome</keyword>